<comment type="caution">
    <text evidence="1">The sequence shown here is derived from an EMBL/GenBank/DDBJ whole genome shotgun (WGS) entry which is preliminary data.</text>
</comment>
<sequence length="215" mass="23953">MQHETKPSEGSAVQSDILYLTFSREQDPSELDTNHFYLAHPQVSIQGEPAFSDSDLELCEVDATKLSDLKVPMLESATYSLQCLLMSDYIDYHLRTLNPEDIAKKIQEAYEKEHGEQQKEHFGHGGVLDSLCDVHHIRIDEEGMDDKMFGLQPGVLAGLLEWDKLSILVSKSTAMNQSDTAGAAPIANTLIPPESHVEHTPDLVALPPSKMQKLR</sequence>
<evidence type="ECO:0000313" key="1">
    <source>
        <dbReference type="EMBL" id="KAK8859489.1"/>
    </source>
</evidence>
<proteinExistence type="predicted"/>
<protein>
    <submittedName>
        <fullName evidence="1">Uncharacterized protein</fullName>
    </submittedName>
</protein>
<evidence type="ECO:0000313" key="2">
    <source>
        <dbReference type="Proteomes" id="UP001390339"/>
    </source>
</evidence>
<dbReference type="Proteomes" id="UP001390339">
    <property type="component" value="Unassembled WGS sequence"/>
</dbReference>
<organism evidence="1 2">
    <name type="scientific">Apiospora arundinis</name>
    <dbReference type="NCBI Taxonomy" id="335852"/>
    <lineage>
        <taxon>Eukaryota</taxon>
        <taxon>Fungi</taxon>
        <taxon>Dikarya</taxon>
        <taxon>Ascomycota</taxon>
        <taxon>Pezizomycotina</taxon>
        <taxon>Sordariomycetes</taxon>
        <taxon>Xylariomycetidae</taxon>
        <taxon>Amphisphaeriales</taxon>
        <taxon>Apiosporaceae</taxon>
        <taxon>Apiospora</taxon>
    </lineage>
</organism>
<gene>
    <name evidence="1" type="ORF">PGQ11_010223</name>
</gene>
<keyword evidence="2" id="KW-1185">Reference proteome</keyword>
<name>A0ABR2I9U5_9PEZI</name>
<reference evidence="1 2" key="1">
    <citation type="journal article" date="2024" name="IMA Fungus">
        <title>Apiospora arundinis, a panoply of carbohydrate-active enzymes and secondary metabolites.</title>
        <authorList>
            <person name="Sorensen T."/>
            <person name="Petersen C."/>
            <person name="Muurmann A.T."/>
            <person name="Christiansen J.V."/>
            <person name="Brundto M.L."/>
            <person name="Overgaard C.K."/>
            <person name="Boysen A.T."/>
            <person name="Wollenberg R.D."/>
            <person name="Larsen T.O."/>
            <person name="Sorensen J.L."/>
            <person name="Nielsen K.L."/>
            <person name="Sondergaard T.E."/>
        </authorList>
    </citation>
    <scope>NUCLEOTIDE SEQUENCE [LARGE SCALE GENOMIC DNA]</scope>
    <source>
        <strain evidence="1 2">AAU 773</strain>
    </source>
</reference>
<dbReference type="EMBL" id="JAPCWZ010000006">
    <property type="protein sequence ID" value="KAK8859489.1"/>
    <property type="molecule type" value="Genomic_DNA"/>
</dbReference>
<accession>A0ABR2I9U5</accession>